<dbReference type="Proteomes" id="UP000274082">
    <property type="component" value="Chromosome 36"/>
</dbReference>
<evidence type="ECO:0000256" key="2">
    <source>
        <dbReference type="SAM" id="SignalP"/>
    </source>
</evidence>
<feature type="region of interest" description="Disordered" evidence="1">
    <location>
        <begin position="799"/>
        <end position="857"/>
    </location>
</feature>
<keyword evidence="4" id="KW-1185">Reference proteome</keyword>
<dbReference type="VEuPathDB" id="TriTrypDB:LDHU3_36.7980"/>
<dbReference type="EMBL" id="CP029535">
    <property type="protein sequence ID" value="AYU83963.1"/>
    <property type="molecule type" value="Genomic_DNA"/>
</dbReference>
<dbReference type="OrthoDB" id="278628at2759"/>
<protein>
    <submittedName>
        <fullName evidence="3">Uncharacterized protein</fullName>
    </submittedName>
</protein>
<organism evidence="3 4">
    <name type="scientific">Leishmania donovani</name>
    <dbReference type="NCBI Taxonomy" id="5661"/>
    <lineage>
        <taxon>Eukaryota</taxon>
        <taxon>Discoba</taxon>
        <taxon>Euglenozoa</taxon>
        <taxon>Kinetoplastea</taxon>
        <taxon>Metakinetoplastina</taxon>
        <taxon>Trypanosomatida</taxon>
        <taxon>Trypanosomatidae</taxon>
        <taxon>Leishmaniinae</taxon>
        <taxon>Leishmania</taxon>
    </lineage>
</organism>
<accession>A0A3S7XBX7</accession>
<dbReference type="CDD" id="cd23515">
    <property type="entry name" value="MPSS2"/>
    <property type="match status" value="1"/>
</dbReference>
<feature type="region of interest" description="Disordered" evidence="1">
    <location>
        <begin position="1123"/>
        <end position="1142"/>
    </location>
</feature>
<dbReference type="VEuPathDB" id="TriTrypDB:LdCL_360067900"/>
<feature type="signal peptide" evidence="2">
    <location>
        <begin position="1"/>
        <end position="15"/>
    </location>
</feature>
<sequence length="1865" mass="204439">MAFLATSHLLAGASRLPLILLSSPPLRQCSSLFRADAQQTLKPSAIERELRDPVPTVSKKSNGAASVSYAKQNEIKRRGFNAIIRWCAFHQDREGLALAQAIEAAEEIADMNSSVLRWVQESVGSFSCGQCLIVLTFLCDVLDRQRNEGSVNCSTEASSSEFVRGLCRCISLLTARSASSEQLEIQPFLILLSAAYGLHRVTHDNPLKLSHETVTSLSPPPALWFALVHQVNLFCTSTAEAQPSMLESTAIEALLTTLLLFDPVRCQQLLAAPDRFLMATVAKRLDTLITPALSAARQERKSAAIAAASADACLNAEFTPESGSPCGVDENAAMSAAAASFSVSPVGVTSSICLADFARIILHAHAAPPTCRVNLMEYLLCVLRHPSTFTAEERRCLPAIMSAVRSRNLCRLSSVPDYILKFSAAMEFDVLAEVLCYTRRTSQYRERIYQMLCNCFQRDDGTDDLPEPKLAPHVALSLLLSVGLQLPWTLCRPLLFCSLAVVPEVLTKMQTTAGEGRASSVAVQSAEKSPSAKVPLSLDLCAIFYFLAKRQQSVDSGSHSAEAAPEVRAEILQMTRALACSIDWKGCTEKSLTESTRSKGNYTMISVAAMSALSAYVDGRLTHEYLSADDAMDENVLLSVFVLPIVRARTHQRIKIESLPVLAKTVRLLTTDETKRRLVMHMIRLTGEGSLYNFFAFVRFVAPLATEFKVATAEHTALVFRQRTLPIRGTAGRTLRRANALKVHTTMLLRTVRYVLAIGALDGGNATASAARREMVRVWFENYLNRLAATEKTSKDSALVADSVSEATAPPHPGGTNDVENRAKEAQFTAEDDGAPAAGKSNEDDFEDGDDAPDEQKVDADDADIALDAAFTSPVTDEDVEEVLSLMLYVGCRQPYRVMLPIARRMAERTSIIAEDRVSSGWCTSAPAGAADGNAKVSTQTLMWAAHAMNGGSIAAADDEHECSGLLSVPPLAAHFVCSVRMDSSIELPALFPAFLRTLLASCDIRIFHHVVFAFLMAVKRRRTVPVLSEDLHIGFIAFSTLQRRLAMGQIEDSQERSAAVSKSIASFLNHLTLALPHLHVAQLRLLSAYIHRGDASAWASNEPTLTLLDCARSLSMEPQGVAPQFSLEPDDEDDTSNEKDDFESHVAAHAKLEACLLRLIPYLGAVELKQLGLAHMRRLSVFFPRVSAFVVQQLQPQLSDFSQRELLLLVAQYPAGAAEVLTLLSTTDMHASVDLNDYVTIAKRLPMQISEAIVAAHLPHMTIAWVARVLSALAARHEDVPLPLLRRLLDRVSAVAEDTSESDKSLLMMILQGYLCFRTDRGSLAELPSERKPATGESSASVIDDLLWTLTSTTHIVGEAEQHERRELIRACCDRLLSLEHIFTVEELRIFLISYPTSLHQMREQGVVAKVEQQLLPNILATTPLQWRELAALVHLLAEHRVLLPSTVGIILESVFTKAQLASLHEAVVMTSDSDIVSALEALLRIATKCAEAAARGYQPFPLLRVTELVLSVFDGVQHWLAAVAELATATTSSLSATEETASRHVCRMLLSRSSDLNPSEFARLVQSIGRLKAWDLMLPASQPSPSGAFTPAVAAADENATFERTLALCYERADAHSRCVLLKAIAMDTTVLRRFEAVVFAPIQTDIPLLPSDDLELVLTAALQVSSEAIVEPVLDAIDTRMLPMLDQCRRSAIVRLVQCHAHFNINDEIVVTAALQALERQASTEVKLDVPQLLSVLQAVASLTVSQVPERLLVLCFQRLEKMAASLTPLQQYQVGRLILDLEMGYSSSVGALVLHILDSRDGARGHKHFQAMTEELCDAFEVELPTQLRASRLRKVRSRRRVKDFWSAQRKVKQEALLHRC</sequence>
<evidence type="ECO:0000256" key="1">
    <source>
        <dbReference type="SAM" id="MobiDB-lite"/>
    </source>
</evidence>
<evidence type="ECO:0000313" key="4">
    <source>
        <dbReference type="Proteomes" id="UP000274082"/>
    </source>
</evidence>
<keyword evidence="2" id="KW-0732">Signal</keyword>
<evidence type="ECO:0000313" key="3">
    <source>
        <dbReference type="EMBL" id="AYU83963.1"/>
    </source>
</evidence>
<reference evidence="3 4" key="1">
    <citation type="journal article" date="2018" name="Sci. Rep.">
        <title>A complete Leishmania donovani reference genome identifies novel genetic variations associated with virulence.</title>
        <authorList>
            <person name="Lypaczewski P."/>
            <person name="Hoshizaki J."/>
            <person name="Zhang W.-W."/>
            <person name="McCall L.-I."/>
            <person name="Torcivia-Rodriguez J."/>
            <person name="Simonyan V."/>
            <person name="Kaur A."/>
            <person name="Dewar K."/>
            <person name="Matlashewski G."/>
        </authorList>
    </citation>
    <scope>NUCLEOTIDE SEQUENCE [LARGE SCALE GENOMIC DNA]</scope>
    <source>
        <strain evidence="3 4">LdCL</strain>
    </source>
</reference>
<name>A0A3S7XBX7_LEIDO</name>
<proteinExistence type="predicted"/>
<gene>
    <name evidence="3" type="ORF">LdCL_360067900</name>
</gene>
<dbReference type="VEuPathDB" id="TriTrypDB:LdBPK_366050.1"/>
<feature type="compositionally biased region" description="Acidic residues" evidence="1">
    <location>
        <begin position="844"/>
        <end position="853"/>
    </location>
</feature>
<feature type="chain" id="PRO_5019058455" evidence="2">
    <location>
        <begin position="16"/>
        <end position="1865"/>
    </location>
</feature>